<dbReference type="InterPro" id="IPR011050">
    <property type="entry name" value="Pectin_lyase_fold/virulence"/>
</dbReference>
<proteinExistence type="predicted"/>
<feature type="chain" id="PRO_5046362158" evidence="2">
    <location>
        <begin position="25"/>
        <end position="838"/>
    </location>
</feature>
<dbReference type="Pfam" id="PF14592">
    <property type="entry name" value="Chondroitinas_B"/>
    <property type="match status" value="1"/>
</dbReference>
<dbReference type="InterPro" id="IPR039513">
    <property type="entry name" value="PL-6"/>
</dbReference>
<dbReference type="Pfam" id="PF00754">
    <property type="entry name" value="F5_F8_type_C"/>
    <property type="match status" value="1"/>
</dbReference>
<gene>
    <name evidence="4" type="ORF">ACFSR1_17365</name>
</gene>
<dbReference type="InterPro" id="IPR012334">
    <property type="entry name" value="Pectin_lyas_fold"/>
</dbReference>
<dbReference type="SUPFAM" id="SSF49785">
    <property type="entry name" value="Galactose-binding domain-like"/>
    <property type="match status" value="1"/>
</dbReference>
<dbReference type="InterPro" id="IPR013783">
    <property type="entry name" value="Ig-like_fold"/>
</dbReference>
<reference evidence="5" key="1">
    <citation type="journal article" date="2019" name="Int. J. Syst. Evol. Microbiol.">
        <title>The Global Catalogue of Microorganisms (GCM) 10K type strain sequencing project: providing services to taxonomists for standard genome sequencing and annotation.</title>
        <authorList>
            <consortium name="The Broad Institute Genomics Platform"/>
            <consortium name="The Broad Institute Genome Sequencing Center for Infectious Disease"/>
            <person name="Wu L."/>
            <person name="Ma J."/>
        </authorList>
    </citation>
    <scope>NUCLEOTIDE SEQUENCE [LARGE SCALE GENOMIC DNA]</scope>
    <source>
        <strain evidence="5">KCTC 52274</strain>
    </source>
</reference>
<evidence type="ECO:0000313" key="4">
    <source>
        <dbReference type="EMBL" id="MFD2564455.1"/>
    </source>
</evidence>
<evidence type="ECO:0000256" key="1">
    <source>
        <dbReference type="ARBA" id="ARBA00022729"/>
    </source>
</evidence>
<dbReference type="SMART" id="SM00710">
    <property type="entry name" value="PbH1"/>
    <property type="match status" value="5"/>
</dbReference>
<dbReference type="Gene3D" id="2.160.20.10">
    <property type="entry name" value="Single-stranded right-handed beta-helix, Pectin lyase-like"/>
    <property type="match status" value="1"/>
</dbReference>
<dbReference type="Gene3D" id="2.60.120.260">
    <property type="entry name" value="Galactose-binding domain-like"/>
    <property type="match status" value="1"/>
</dbReference>
<evidence type="ECO:0000259" key="3">
    <source>
        <dbReference type="PROSITE" id="PS50022"/>
    </source>
</evidence>
<feature type="domain" description="F5/8 type C" evidence="3">
    <location>
        <begin position="593"/>
        <end position="750"/>
    </location>
</feature>
<dbReference type="Proteomes" id="UP001597319">
    <property type="component" value="Unassembled WGS sequence"/>
</dbReference>
<sequence>MENRYVKVFTFLLVLIAFHNHTYAQIVNNESELQTAITNASAGTTITLANGTWTDILININKNGTQTNPITITAETPGSVFFEGNSRVSMGGSYIIFEGVVFQNPSNLDVNGSTIEPVIALRDSSKNECDHCTVTNIKIDSYNGTAAQETLTFKWILVYGQYNEISYSSFIGKHGIGSIINDNRNENTTGSNFSEPDFTKIHHNYFADRTPIREVNQDNDQDAIRIGNSSTSLHPSNTEVYNNFFYNWSGEVEIISNKSGENKYYNNTFRDYQGTLTLRHGNDCDVYNNFFFAENNLFSGGIRVIGEGHKVYNNYIEGVNSEKPDGGNTKTAGAINVSNGQENSPLNRYFQVKDAFIVNNTFVNCDYGFRIGTSVSSDPVLTLPPENLVIANNIMINTADNAVDEQTTPIGSSIYEGNITQNGTWDLATGTNNNQIVTNGLLENGPLYYELGANSPAIDAAVGNYSFVTTDILEGNRSGTPDAGAEEFNSGGSRIPYTTADVGVSIGFGGTGVDTPRLTTNPTSINVVRSAGSTSFDIDANVDWTITDDANWLTLNITSGSNSTMVTANFTENSTPAPRTATVTITEVTGGSNLTTMLTITQSNIFTEEITIVGATAIGTEQGKPNVGPQFAWDDAITATEYWTGDANTEPEVSITFDLSCIRILSQIGIHILKADERTINFDIDVSDDETGPFTNVLTNQDSAIETGAENTEQFFDLNNVTGRYLKFTSNGNSAGSGFASIVEVNIYGNAACDSSLGVDDNLLSSKGILLYPIPAKNQHITIQANDIIGSVEVYDLRGRVILKKQINSNLGQIETDKLSTGTYIAKIQGAYGRFIIQ</sequence>
<dbReference type="Pfam" id="PF18962">
    <property type="entry name" value="Por_Secre_tail"/>
    <property type="match status" value="1"/>
</dbReference>
<dbReference type="InterPro" id="IPR008979">
    <property type="entry name" value="Galactose-bd-like_sf"/>
</dbReference>
<keyword evidence="1 2" id="KW-0732">Signal</keyword>
<feature type="signal peptide" evidence="2">
    <location>
        <begin position="1"/>
        <end position="24"/>
    </location>
</feature>
<evidence type="ECO:0000256" key="2">
    <source>
        <dbReference type="SAM" id="SignalP"/>
    </source>
</evidence>
<dbReference type="RefSeq" id="WP_378294286.1">
    <property type="nucleotide sequence ID" value="NZ_JBHULE010000019.1"/>
</dbReference>
<dbReference type="Pfam" id="PF13004">
    <property type="entry name" value="BACON"/>
    <property type="match status" value="1"/>
</dbReference>
<dbReference type="EMBL" id="JBHULE010000019">
    <property type="protein sequence ID" value="MFD2564455.1"/>
    <property type="molecule type" value="Genomic_DNA"/>
</dbReference>
<name>A0ABW5LI39_9FLAO</name>
<dbReference type="SUPFAM" id="SSF51126">
    <property type="entry name" value="Pectin lyase-like"/>
    <property type="match status" value="1"/>
</dbReference>
<dbReference type="CDD" id="cd14251">
    <property type="entry name" value="PL-6"/>
    <property type="match status" value="1"/>
</dbReference>
<protein>
    <submittedName>
        <fullName evidence="4">Chondroitinase-B domain-containing protein</fullName>
    </submittedName>
</protein>
<evidence type="ECO:0000313" key="5">
    <source>
        <dbReference type="Proteomes" id="UP001597319"/>
    </source>
</evidence>
<keyword evidence="5" id="KW-1185">Reference proteome</keyword>
<dbReference type="InterPro" id="IPR000421">
    <property type="entry name" value="FA58C"/>
</dbReference>
<accession>A0ABW5LI39</accession>
<dbReference type="InterPro" id="IPR024361">
    <property type="entry name" value="BACON"/>
</dbReference>
<dbReference type="InterPro" id="IPR026444">
    <property type="entry name" value="Secre_tail"/>
</dbReference>
<dbReference type="NCBIfam" id="TIGR04183">
    <property type="entry name" value="Por_Secre_tail"/>
    <property type="match status" value="1"/>
</dbReference>
<dbReference type="Gene3D" id="2.60.40.10">
    <property type="entry name" value="Immunoglobulins"/>
    <property type="match status" value="1"/>
</dbReference>
<comment type="caution">
    <text evidence="4">The sequence shown here is derived from an EMBL/GenBank/DDBJ whole genome shotgun (WGS) entry which is preliminary data.</text>
</comment>
<organism evidence="4 5">
    <name type="scientific">Aquimarina rubra</name>
    <dbReference type="NCBI Taxonomy" id="1920033"/>
    <lineage>
        <taxon>Bacteria</taxon>
        <taxon>Pseudomonadati</taxon>
        <taxon>Bacteroidota</taxon>
        <taxon>Flavobacteriia</taxon>
        <taxon>Flavobacteriales</taxon>
        <taxon>Flavobacteriaceae</taxon>
        <taxon>Aquimarina</taxon>
    </lineage>
</organism>
<dbReference type="CDD" id="cd14948">
    <property type="entry name" value="BACON"/>
    <property type="match status" value="1"/>
</dbReference>
<dbReference type="InterPro" id="IPR006626">
    <property type="entry name" value="PbH1"/>
</dbReference>
<dbReference type="PROSITE" id="PS50022">
    <property type="entry name" value="FA58C_3"/>
    <property type="match status" value="1"/>
</dbReference>